<feature type="region of interest" description="Disordered" evidence="5">
    <location>
        <begin position="76"/>
        <end position="104"/>
    </location>
</feature>
<feature type="compositionally biased region" description="Polar residues" evidence="5">
    <location>
        <begin position="30"/>
        <end position="40"/>
    </location>
</feature>
<dbReference type="STRING" id="53468.A0A0R3UL23"/>
<dbReference type="FunFam" id="3.30.160.60:FF:000007">
    <property type="entry name" value="Basic krueppel-like factor 3"/>
    <property type="match status" value="1"/>
</dbReference>
<feature type="compositionally biased region" description="Low complexity" evidence="5">
    <location>
        <begin position="17"/>
        <end position="29"/>
    </location>
</feature>
<feature type="region of interest" description="Disordered" evidence="5">
    <location>
        <begin position="230"/>
        <end position="252"/>
    </location>
</feature>
<dbReference type="PROSITE" id="PS00028">
    <property type="entry name" value="ZINC_FINGER_C2H2_1"/>
    <property type="match status" value="3"/>
</dbReference>
<protein>
    <submittedName>
        <fullName evidence="9">Zinc finger, C2H2 type</fullName>
    </submittedName>
</protein>
<dbReference type="SMART" id="SM00355">
    <property type="entry name" value="ZnF_C2H2"/>
    <property type="match status" value="3"/>
</dbReference>
<dbReference type="AlphaFoldDB" id="A0A0R3UL23"/>
<dbReference type="WBParaSite" id="MCU_005763-RA">
    <property type="protein sequence ID" value="MCU_005763-RA"/>
    <property type="gene ID" value="MCU_005763"/>
</dbReference>
<evidence type="ECO:0000313" key="7">
    <source>
        <dbReference type="EMBL" id="VDD82348.1"/>
    </source>
</evidence>
<organism evidence="7 8">
    <name type="scientific">Mesocestoides corti</name>
    <name type="common">Flatworm</name>
    <dbReference type="NCBI Taxonomy" id="53468"/>
    <lineage>
        <taxon>Eukaryota</taxon>
        <taxon>Metazoa</taxon>
        <taxon>Spiralia</taxon>
        <taxon>Lophotrochozoa</taxon>
        <taxon>Platyhelminthes</taxon>
        <taxon>Cestoda</taxon>
        <taxon>Eucestoda</taxon>
        <taxon>Cyclophyllidea</taxon>
        <taxon>Mesocestoididae</taxon>
        <taxon>Mesocestoides</taxon>
    </lineage>
</organism>
<reference evidence="9" key="2">
    <citation type="submission" date="2019-11" db="UniProtKB">
        <authorList>
            <consortium name="WormBaseParasite"/>
        </authorList>
    </citation>
    <scope>IDENTIFICATION</scope>
</reference>
<keyword evidence="8" id="KW-1185">Reference proteome</keyword>
<dbReference type="Proteomes" id="UP000267029">
    <property type="component" value="Unassembled WGS sequence"/>
</dbReference>
<dbReference type="PROSITE" id="PS50157">
    <property type="entry name" value="ZINC_FINGER_C2H2_2"/>
    <property type="match status" value="3"/>
</dbReference>
<feature type="region of interest" description="Disordered" evidence="5">
    <location>
        <begin position="1"/>
        <end position="54"/>
    </location>
</feature>
<dbReference type="InterPro" id="IPR036236">
    <property type="entry name" value="Znf_C2H2_sf"/>
</dbReference>
<feature type="compositionally biased region" description="Low complexity" evidence="5">
    <location>
        <begin position="41"/>
        <end position="51"/>
    </location>
</feature>
<evidence type="ECO:0000256" key="2">
    <source>
        <dbReference type="ARBA" id="ARBA00022771"/>
    </source>
</evidence>
<dbReference type="PANTHER" id="PTHR23235:SF177">
    <property type="entry name" value="C2H2-TYPE DOMAIN-CONTAINING PROTEIN"/>
    <property type="match status" value="1"/>
</dbReference>
<dbReference type="SUPFAM" id="SSF57667">
    <property type="entry name" value="beta-beta-alpha zinc fingers"/>
    <property type="match status" value="1"/>
</dbReference>
<dbReference type="Pfam" id="PF00096">
    <property type="entry name" value="zf-C2H2"/>
    <property type="match status" value="3"/>
</dbReference>
<name>A0A0R3UL23_MESCO</name>
<reference evidence="7 8" key="1">
    <citation type="submission" date="2018-10" db="EMBL/GenBank/DDBJ databases">
        <authorList>
            <consortium name="Pathogen Informatics"/>
        </authorList>
    </citation>
    <scope>NUCLEOTIDE SEQUENCE [LARGE SCALE GENOMIC DNA]</scope>
</reference>
<keyword evidence="1" id="KW-0479">Metal-binding</keyword>
<evidence type="ECO:0000256" key="3">
    <source>
        <dbReference type="ARBA" id="ARBA00022833"/>
    </source>
</evidence>
<feature type="domain" description="C2H2-type" evidence="6">
    <location>
        <begin position="197"/>
        <end position="224"/>
    </location>
</feature>
<keyword evidence="2 4" id="KW-0863">Zinc-finger</keyword>
<dbReference type="InterPro" id="IPR013087">
    <property type="entry name" value="Znf_C2H2_type"/>
</dbReference>
<feature type="compositionally biased region" description="Low complexity" evidence="5">
    <location>
        <begin position="236"/>
        <end position="250"/>
    </location>
</feature>
<dbReference type="EMBL" id="UXSR01005497">
    <property type="protein sequence ID" value="VDD82348.1"/>
    <property type="molecule type" value="Genomic_DNA"/>
</dbReference>
<dbReference type="GO" id="GO:0008270">
    <property type="term" value="F:zinc ion binding"/>
    <property type="evidence" value="ECO:0007669"/>
    <property type="project" value="UniProtKB-KW"/>
</dbReference>
<feature type="domain" description="C2H2-type" evidence="6">
    <location>
        <begin position="139"/>
        <end position="166"/>
    </location>
</feature>
<evidence type="ECO:0000256" key="1">
    <source>
        <dbReference type="ARBA" id="ARBA00022723"/>
    </source>
</evidence>
<evidence type="ECO:0000313" key="9">
    <source>
        <dbReference type="WBParaSite" id="MCU_005763-RA"/>
    </source>
</evidence>
<evidence type="ECO:0000259" key="6">
    <source>
        <dbReference type="PROSITE" id="PS50157"/>
    </source>
</evidence>
<accession>A0A0R3UL23</accession>
<dbReference type="GO" id="GO:0000981">
    <property type="term" value="F:DNA-binding transcription factor activity, RNA polymerase II-specific"/>
    <property type="evidence" value="ECO:0007669"/>
    <property type="project" value="TreeGrafter"/>
</dbReference>
<evidence type="ECO:0000313" key="8">
    <source>
        <dbReference type="Proteomes" id="UP000267029"/>
    </source>
</evidence>
<evidence type="ECO:0000256" key="5">
    <source>
        <dbReference type="SAM" id="MobiDB-lite"/>
    </source>
</evidence>
<dbReference type="OrthoDB" id="6365676at2759"/>
<evidence type="ECO:0000256" key="4">
    <source>
        <dbReference type="PROSITE-ProRule" id="PRU00042"/>
    </source>
</evidence>
<keyword evidence="3" id="KW-0862">Zinc</keyword>
<proteinExistence type="predicted"/>
<feature type="compositionally biased region" description="Polar residues" evidence="5">
    <location>
        <begin position="81"/>
        <end position="92"/>
    </location>
</feature>
<dbReference type="GO" id="GO:0000978">
    <property type="term" value="F:RNA polymerase II cis-regulatory region sequence-specific DNA binding"/>
    <property type="evidence" value="ECO:0007669"/>
    <property type="project" value="TreeGrafter"/>
</dbReference>
<dbReference type="PANTHER" id="PTHR23235">
    <property type="entry name" value="KRUEPPEL-LIKE TRANSCRIPTION FACTOR"/>
    <property type="match status" value="1"/>
</dbReference>
<sequence length="274" mass="30292">MTHRHSQRLPQLDGVEQTNSNSTSPQPNSLKHTSPVTADGSTFSSSSSALSPQGPDFWNSREWTALTARTQALLNSEPHNRSMQAPSVSHNFSPEMERPSTSTSAVTLRSTRKCRKCACPNCTSEALGLSARVRGRKVHICELCGKTYGKTSHLTAHIRWHKNERPFKCPFQHCDKAFTRSDELQRHMRTHTGDKKFQCEFCQKRFMRSDHLSKHRKVHAVAAPLIVSGRREASGSVTSPTSTSDTTSPDNGLMTDDMIQLPFSSGKTGIGGVS</sequence>
<gene>
    <name evidence="7" type="ORF">MCOS_LOCUS8351</name>
</gene>
<dbReference type="Gene3D" id="3.30.160.60">
    <property type="entry name" value="Classic Zinc Finger"/>
    <property type="match status" value="3"/>
</dbReference>
<feature type="domain" description="C2H2-type" evidence="6">
    <location>
        <begin position="167"/>
        <end position="196"/>
    </location>
</feature>